<feature type="region of interest" description="Disordered" evidence="3">
    <location>
        <begin position="349"/>
        <end position="394"/>
    </location>
</feature>
<evidence type="ECO:0000256" key="2">
    <source>
        <dbReference type="ARBA" id="ARBA00022840"/>
    </source>
</evidence>
<reference evidence="6" key="1">
    <citation type="submission" date="2024-02" db="UniProtKB">
        <authorList>
            <consortium name="WormBaseParasite"/>
        </authorList>
    </citation>
    <scope>IDENTIFICATION</scope>
</reference>
<keyword evidence="2" id="KW-0067">ATP-binding</keyword>
<proteinExistence type="predicted"/>
<evidence type="ECO:0000259" key="4">
    <source>
        <dbReference type="PROSITE" id="PS50011"/>
    </source>
</evidence>
<dbReference type="Pfam" id="PF00069">
    <property type="entry name" value="Pkinase"/>
    <property type="match status" value="1"/>
</dbReference>
<evidence type="ECO:0000256" key="1">
    <source>
        <dbReference type="ARBA" id="ARBA00022741"/>
    </source>
</evidence>
<dbReference type="GO" id="GO:0004674">
    <property type="term" value="F:protein serine/threonine kinase activity"/>
    <property type="evidence" value="ECO:0007669"/>
    <property type="project" value="TreeGrafter"/>
</dbReference>
<accession>A0AAF3EA13</accession>
<dbReference type="SUPFAM" id="SSF56112">
    <property type="entry name" value="Protein kinase-like (PK-like)"/>
    <property type="match status" value="1"/>
</dbReference>
<sequence length="545" mass="61732">MSRDVIGHGGFGTVVKQQINGRTVAVKCLQAADHPRKKRVFHRDIKPSNILLGHLYQMKLCDFGLSKVEASEYSGYGVVGTLRYTPPEALGYIEGQHLFTHASDLYAAGLVLWETIERRIVYSGPKAIHATLVFRICYGDPLEKPKCRDRLADLITRCCSRELEKRPTATDALKEILEIKESQFYDLFLMDPIDDPNSPEPKLPFGSMDDSDLNLIATMKPKQKEKPPVTSVASVVLGKTKFEQLQQVFNGTPLLRRSTSAEELANKKIDKPSFTPLRSPIEEDEEVTPTPMSLSNKDDETIIAKKEMEIDESREQMNNKQPFITELKAAFIHRYINVEKFAEIESENLDAKPGTSKESQKSEDDSGFLEKSSEFEPRLTPVRLAPTPPLRAPIPQHRAVIAPRLGWNDDIPKLRNKPLVDEEKARDRLLHRRSLPNTEWKPPVPPRRTASPALQQKNIPEPPPRKVSLHRGGWVSDELLIIWCKNLVAQHPTWSADLLKQGISHIIEEKSEAKMESFMARVLRNEAAMPSPTLDQRLFVLRAFP</sequence>
<dbReference type="Gene3D" id="1.10.510.10">
    <property type="entry name" value="Transferase(Phosphotransferase) domain 1"/>
    <property type="match status" value="1"/>
</dbReference>
<dbReference type="InterPro" id="IPR000719">
    <property type="entry name" value="Prot_kinase_dom"/>
</dbReference>
<feature type="region of interest" description="Disordered" evidence="3">
    <location>
        <begin position="271"/>
        <end position="296"/>
    </location>
</feature>
<protein>
    <recommendedName>
        <fullName evidence="4">Protein kinase domain-containing protein</fullName>
    </recommendedName>
</protein>
<dbReference type="PROSITE" id="PS50011">
    <property type="entry name" value="PROTEIN_KINASE_DOM"/>
    <property type="match status" value="1"/>
</dbReference>
<keyword evidence="5" id="KW-1185">Reference proteome</keyword>
<dbReference type="Proteomes" id="UP000887575">
    <property type="component" value="Unassembled WGS sequence"/>
</dbReference>
<feature type="domain" description="Protein kinase" evidence="4">
    <location>
        <begin position="1"/>
        <end position="185"/>
    </location>
</feature>
<dbReference type="InterPro" id="IPR008271">
    <property type="entry name" value="Ser/Thr_kinase_AS"/>
</dbReference>
<organism evidence="5 6">
    <name type="scientific">Mesorhabditis belari</name>
    <dbReference type="NCBI Taxonomy" id="2138241"/>
    <lineage>
        <taxon>Eukaryota</taxon>
        <taxon>Metazoa</taxon>
        <taxon>Ecdysozoa</taxon>
        <taxon>Nematoda</taxon>
        <taxon>Chromadorea</taxon>
        <taxon>Rhabditida</taxon>
        <taxon>Rhabditina</taxon>
        <taxon>Rhabditomorpha</taxon>
        <taxon>Rhabditoidea</taxon>
        <taxon>Rhabditidae</taxon>
        <taxon>Mesorhabditinae</taxon>
        <taxon>Mesorhabditis</taxon>
    </lineage>
</organism>
<dbReference type="AlphaFoldDB" id="A0AAF3EA13"/>
<evidence type="ECO:0000256" key="3">
    <source>
        <dbReference type="SAM" id="MobiDB-lite"/>
    </source>
</evidence>
<dbReference type="PANTHER" id="PTHR44329:SF298">
    <property type="entry name" value="MIXED LINEAGE KINASE DOMAIN-LIKE PROTEIN"/>
    <property type="match status" value="1"/>
</dbReference>
<name>A0AAF3EA13_9BILA</name>
<dbReference type="PANTHER" id="PTHR44329">
    <property type="entry name" value="SERINE/THREONINE-PROTEIN KINASE TNNI3K-RELATED"/>
    <property type="match status" value="1"/>
</dbReference>
<dbReference type="InterPro" id="IPR051681">
    <property type="entry name" value="Ser/Thr_Kinases-Pseudokinases"/>
</dbReference>
<dbReference type="PROSITE" id="PS00108">
    <property type="entry name" value="PROTEIN_KINASE_ST"/>
    <property type="match status" value="1"/>
</dbReference>
<dbReference type="WBParaSite" id="MBELARI_LOCUS10757">
    <property type="protein sequence ID" value="MBELARI_LOCUS10757"/>
    <property type="gene ID" value="MBELARI_LOCUS10757"/>
</dbReference>
<dbReference type="SMART" id="SM00220">
    <property type="entry name" value="S_TKc"/>
    <property type="match status" value="1"/>
</dbReference>
<evidence type="ECO:0000313" key="6">
    <source>
        <dbReference type="WBParaSite" id="MBELARI_LOCUS10757"/>
    </source>
</evidence>
<keyword evidence="1" id="KW-0547">Nucleotide-binding</keyword>
<dbReference type="InterPro" id="IPR011009">
    <property type="entry name" value="Kinase-like_dom_sf"/>
</dbReference>
<evidence type="ECO:0000313" key="5">
    <source>
        <dbReference type="Proteomes" id="UP000887575"/>
    </source>
</evidence>
<feature type="region of interest" description="Disordered" evidence="3">
    <location>
        <begin position="428"/>
        <end position="467"/>
    </location>
</feature>
<dbReference type="GO" id="GO:0005524">
    <property type="term" value="F:ATP binding"/>
    <property type="evidence" value="ECO:0007669"/>
    <property type="project" value="UniProtKB-KW"/>
</dbReference>